<evidence type="ECO:0000256" key="2">
    <source>
        <dbReference type="ARBA" id="ARBA00000711"/>
    </source>
</evidence>
<keyword evidence="10" id="KW-0169">Cobalamin biosynthesis</keyword>
<comment type="pathway">
    <text evidence="5">Cofactor biosynthesis; adenosylcobalamin biosynthesis; adenosylcobalamin from cob(II)yrinate a,c-diamide: step 6/7.</text>
</comment>
<evidence type="ECO:0000256" key="7">
    <source>
        <dbReference type="ARBA" id="ARBA00007490"/>
    </source>
</evidence>
<dbReference type="EC" id="2.7.1.156" evidence="8"/>
<evidence type="ECO:0000256" key="11">
    <source>
        <dbReference type="ARBA" id="ARBA00022679"/>
    </source>
</evidence>
<evidence type="ECO:0000256" key="5">
    <source>
        <dbReference type="ARBA" id="ARBA00004692"/>
    </source>
</evidence>
<dbReference type="Proteomes" id="UP001596074">
    <property type="component" value="Unassembled WGS sequence"/>
</dbReference>
<evidence type="ECO:0000256" key="1">
    <source>
        <dbReference type="ARBA" id="ARBA00000312"/>
    </source>
</evidence>
<keyword evidence="19" id="KW-1185">Reference proteome</keyword>
<gene>
    <name evidence="18" type="ORF">ACFPZN_50950</name>
</gene>
<reference evidence="19" key="1">
    <citation type="journal article" date="2019" name="Int. J. Syst. Evol. Microbiol.">
        <title>The Global Catalogue of Microorganisms (GCM) 10K type strain sequencing project: providing services to taxonomists for standard genome sequencing and annotation.</title>
        <authorList>
            <consortium name="The Broad Institute Genomics Platform"/>
            <consortium name="The Broad Institute Genome Sequencing Center for Infectious Disease"/>
            <person name="Wu L."/>
            <person name="Ma J."/>
        </authorList>
    </citation>
    <scope>NUCLEOTIDE SEQUENCE [LARGE SCALE GENOMIC DNA]</scope>
    <source>
        <strain evidence="19">KCTC 42087</strain>
    </source>
</reference>
<comment type="catalytic activity">
    <reaction evidence="2">
        <text>adenosylcob(III)inamide phosphate + GTP + H(+) = adenosylcob(III)inamide-GDP + diphosphate</text>
        <dbReference type="Rhea" id="RHEA:22712"/>
        <dbReference type="ChEBI" id="CHEBI:15378"/>
        <dbReference type="ChEBI" id="CHEBI:33019"/>
        <dbReference type="ChEBI" id="CHEBI:37565"/>
        <dbReference type="ChEBI" id="CHEBI:58502"/>
        <dbReference type="ChEBI" id="CHEBI:60487"/>
        <dbReference type="EC" id="2.7.7.62"/>
    </reaction>
</comment>
<dbReference type="PANTHER" id="PTHR34848:SF1">
    <property type="entry name" value="BIFUNCTIONAL ADENOSYLCOBALAMIN BIOSYNTHESIS PROTEIN COBU"/>
    <property type="match status" value="1"/>
</dbReference>
<keyword evidence="18" id="KW-0548">Nucleotidyltransferase</keyword>
<evidence type="ECO:0000256" key="14">
    <source>
        <dbReference type="ARBA" id="ARBA00022840"/>
    </source>
</evidence>
<dbReference type="RefSeq" id="WP_378291604.1">
    <property type="nucleotide sequence ID" value="NZ_JBHSON010000132.1"/>
</dbReference>
<evidence type="ECO:0000313" key="18">
    <source>
        <dbReference type="EMBL" id="MFC5753991.1"/>
    </source>
</evidence>
<evidence type="ECO:0000256" key="3">
    <source>
        <dbReference type="ARBA" id="ARBA00001522"/>
    </source>
</evidence>
<protein>
    <recommendedName>
        <fullName evidence="16">Adenosylcobinamide kinase</fullName>
        <ecNumber evidence="8">2.7.1.156</ecNumber>
        <ecNumber evidence="9">2.7.7.62</ecNumber>
    </recommendedName>
    <alternativeName>
        <fullName evidence="17">Adenosylcobinamide-phosphate guanylyltransferase</fullName>
    </alternativeName>
</protein>
<keyword evidence="14" id="KW-0067">ATP-binding</keyword>
<keyword evidence="15" id="KW-0342">GTP-binding</keyword>
<dbReference type="SUPFAM" id="SSF52540">
    <property type="entry name" value="P-loop containing nucleoside triphosphate hydrolases"/>
    <property type="match status" value="1"/>
</dbReference>
<sequence length="324" mass="34378">MDIGSRDARVEVRGFAGAQGWPAEGCRCASCGRLRAAGVMHEPLRALIGGMPLEECARDELPGGFEVRGPGGERVLVAAGPGACPEPPAGARYDAVLLDLIGSPGHLGWLRRTGAVTAHTEVRAVHVDHRVRSEEELERRLGHWLRPLDGPHRTLLLGGSRSGKSAEAELRLLAHPNVTYLATSAPRDGDAEWSARVEAHRRRRPSWWRTVETVALAEALEAAADPAEAILVDGLGTWLTAVVDEAGAWDDPAAVAPRLDGLVAAWRGTAARVVAVSDEVGLSLVPATASGRAFRDLLGRLNQRLAAESEEAALVVAGRVVELP</sequence>
<comment type="caution">
    <text evidence="18">The sequence shown here is derived from an EMBL/GenBank/DDBJ whole genome shotgun (WGS) entry which is preliminary data.</text>
</comment>
<dbReference type="Gene3D" id="3.40.50.300">
    <property type="entry name" value="P-loop containing nucleotide triphosphate hydrolases"/>
    <property type="match status" value="1"/>
</dbReference>
<proteinExistence type="inferred from homology"/>
<evidence type="ECO:0000256" key="16">
    <source>
        <dbReference type="ARBA" id="ARBA00029570"/>
    </source>
</evidence>
<evidence type="ECO:0000256" key="10">
    <source>
        <dbReference type="ARBA" id="ARBA00022573"/>
    </source>
</evidence>
<dbReference type="EC" id="2.7.7.62" evidence="9"/>
<evidence type="ECO:0000256" key="12">
    <source>
        <dbReference type="ARBA" id="ARBA00022741"/>
    </source>
</evidence>
<dbReference type="PANTHER" id="PTHR34848">
    <property type="match status" value="1"/>
</dbReference>
<evidence type="ECO:0000256" key="8">
    <source>
        <dbReference type="ARBA" id="ARBA00012016"/>
    </source>
</evidence>
<evidence type="ECO:0000256" key="6">
    <source>
        <dbReference type="ARBA" id="ARBA00005159"/>
    </source>
</evidence>
<comment type="function">
    <text evidence="4">Catalyzes ATP-dependent phosphorylation of adenosylcobinamide and addition of GMP to adenosylcobinamide phosphate.</text>
</comment>
<evidence type="ECO:0000256" key="9">
    <source>
        <dbReference type="ARBA" id="ARBA00012523"/>
    </source>
</evidence>
<evidence type="ECO:0000256" key="13">
    <source>
        <dbReference type="ARBA" id="ARBA00022777"/>
    </source>
</evidence>
<dbReference type="CDD" id="cd00544">
    <property type="entry name" value="CobU"/>
    <property type="match status" value="1"/>
</dbReference>
<dbReference type="Pfam" id="PF02283">
    <property type="entry name" value="CobU"/>
    <property type="match status" value="1"/>
</dbReference>
<comment type="pathway">
    <text evidence="6">Cofactor biosynthesis; adenosylcobalamin biosynthesis; adenosylcobalamin from cob(II)yrinate a,c-diamide: step 5/7.</text>
</comment>
<dbReference type="EMBL" id="JBHSON010000132">
    <property type="protein sequence ID" value="MFC5753991.1"/>
    <property type="molecule type" value="Genomic_DNA"/>
</dbReference>
<keyword evidence="13 18" id="KW-0418">Kinase</keyword>
<accession>A0ABW1AHM3</accession>
<dbReference type="GO" id="GO:0016301">
    <property type="term" value="F:kinase activity"/>
    <property type="evidence" value="ECO:0007669"/>
    <property type="project" value="UniProtKB-KW"/>
</dbReference>
<evidence type="ECO:0000256" key="17">
    <source>
        <dbReference type="ARBA" id="ARBA00030571"/>
    </source>
</evidence>
<dbReference type="GO" id="GO:0016779">
    <property type="term" value="F:nucleotidyltransferase activity"/>
    <property type="evidence" value="ECO:0007669"/>
    <property type="project" value="UniProtKB-KW"/>
</dbReference>
<evidence type="ECO:0000256" key="15">
    <source>
        <dbReference type="ARBA" id="ARBA00023134"/>
    </source>
</evidence>
<evidence type="ECO:0000256" key="4">
    <source>
        <dbReference type="ARBA" id="ARBA00003889"/>
    </source>
</evidence>
<keyword evidence="11" id="KW-0808">Transferase</keyword>
<organism evidence="18 19">
    <name type="scientific">Actinomadura rugatobispora</name>
    <dbReference type="NCBI Taxonomy" id="1994"/>
    <lineage>
        <taxon>Bacteria</taxon>
        <taxon>Bacillati</taxon>
        <taxon>Actinomycetota</taxon>
        <taxon>Actinomycetes</taxon>
        <taxon>Streptosporangiales</taxon>
        <taxon>Thermomonosporaceae</taxon>
        <taxon>Actinomadura</taxon>
    </lineage>
</organism>
<keyword evidence="12" id="KW-0547">Nucleotide-binding</keyword>
<name>A0ABW1AHM3_9ACTN</name>
<comment type="catalytic activity">
    <reaction evidence="3">
        <text>adenosylcob(III)inamide + GTP = adenosylcob(III)inamide phosphate + GDP + H(+)</text>
        <dbReference type="Rhea" id="RHEA:15765"/>
        <dbReference type="ChEBI" id="CHEBI:2480"/>
        <dbReference type="ChEBI" id="CHEBI:15378"/>
        <dbReference type="ChEBI" id="CHEBI:37565"/>
        <dbReference type="ChEBI" id="CHEBI:58189"/>
        <dbReference type="ChEBI" id="CHEBI:58502"/>
        <dbReference type="EC" id="2.7.1.156"/>
    </reaction>
</comment>
<dbReference type="InterPro" id="IPR027417">
    <property type="entry name" value="P-loop_NTPase"/>
</dbReference>
<comment type="similarity">
    <text evidence="7">Belongs to the CobU/CobP family.</text>
</comment>
<comment type="catalytic activity">
    <reaction evidence="1">
        <text>adenosylcob(III)inamide + ATP = adenosylcob(III)inamide phosphate + ADP + H(+)</text>
        <dbReference type="Rhea" id="RHEA:15769"/>
        <dbReference type="ChEBI" id="CHEBI:2480"/>
        <dbReference type="ChEBI" id="CHEBI:15378"/>
        <dbReference type="ChEBI" id="CHEBI:30616"/>
        <dbReference type="ChEBI" id="CHEBI:58502"/>
        <dbReference type="ChEBI" id="CHEBI:456216"/>
        <dbReference type="EC" id="2.7.1.156"/>
    </reaction>
</comment>
<evidence type="ECO:0000313" key="19">
    <source>
        <dbReference type="Proteomes" id="UP001596074"/>
    </source>
</evidence>
<dbReference type="InterPro" id="IPR003203">
    <property type="entry name" value="CobU/CobP"/>
</dbReference>